<gene>
    <name evidence="6" type="ORF">KPL78_09415</name>
</gene>
<name>A0ABS7A783_9PROT</name>
<evidence type="ECO:0000256" key="1">
    <source>
        <dbReference type="ARBA" id="ARBA00004418"/>
    </source>
</evidence>
<evidence type="ECO:0000313" key="6">
    <source>
        <dbReference type="EMBL" id="MBW6398063.1"/>
    </source>
</evidence>
<dbReference type="Pfam" id="PF00496">
    <property type="entry name" value="SBP_bac_5"/>
    <property type="match status" value="1"/>
</dbReference>
<evidence type="ECO:0000256" key="4">
    <source>
        <dbReference type="ARBA" id="ARBA00022729"/>
    </source>
</evidence>
<dbReference type="SUPFAM" id="SSF53850">
    <property type="entry name" value="Periplasmic binding protein-like II"/>
    <property type="match status" value="1"/>
</dbReference>
<evidence type="ECO:0000256" key="3">
    <source>
        <dbReference type="ARBA" id="ARBA00022448"/>
    </source>
</evidence>
<evidence type="ECO:0000259" key="5">
    <source>
        <dbReference type="Pfam" id="PF00496"/>
    </source>
</evidence>
<keyword evidence="7" id="KW-1185">Reference proteome</keyword>
<dbReference type="Gene3D" id="3.40.190.10">
    <property type="entry name" value="Periplasmic binding protein-like II"/>
    <property type="match status" value="1"/>
</dbReference>
<dbReference type="RefSeq" id="WP_219762683.1">
    <property type="nucleotide sequence ID" value="NZ_JAHYBZ010000003.1"/>
</dbReference>
<dbReference type="PIRSF" id="PIRSF002741">
    <property type="entry name" value="MppA"/>
    <property type="match status" value="1"/>
</dbReference>
<dbReference type="InterPro" id="IPR039424">
    <property type="entry name" value="SBP_5"/>
</dbReference>
<protein>
    <submittedName>
        <fullName evidence="6">ABC transporter substrate-binding protein</fullName>
    </submittedName>
</protein>
<comment type="caution">
    <text evidence="6">The sequence shown here is derived from an EMBL/GenBank/DDBJ whole genome shotgun (WGS) entry which is preliminary data.</text>
</comment>
<accession>A0ABS7A783</accession>
<keyword evidence="4" id="KW-0732">Signal</keyword>
<reference evidence="6 7" key="1">
    <citation type="submission" date="2021-07" db="EMBL/GenBank/DDBJ databases">
        <authorList>
            <person name="So Y."/>
        </authorList>
    </citation>
    <scope>NUCLEOTIDE SEQUENCE [LARGE SCALE GENOMIC DNA]</scope>
    <source>
        <strain evidence="6 7">HJA6</strain>
    </source>
</reference>
<dbReference type="Gene3D" id="3.10.105.10">
    <property type="entry name" value="Dipeptide-binding Protein, Domain 3"/>
    <property type="match status" value="1"/>
</dbReference>
<dbReference type="CDD" id="cd00995">
    <property type="entry name" value="PBP2_NikA_DppA_OppA_like"/>
    <property type="match status" value="1"/>
</dbReference>
<dbReference type="PANTHER" id="PTHR30290">
    <property type="entry name" value="PERIPLASMIC BINDING COMPONENT OF ABC TRANSPORTER"/>
    <property type="match status" value="1"/>
</dbReference>
<evidence type="ECO:0000256" key="2">
    <source>
        <dbReference type="ARBA" id="ARBA00005695"/>
    </source>
</evidence>
<dbReference type="InterPro" id="IPR000914">
    <property type="entry name" value="SBP_5_dom"/>
</dbReference>
<sequence>MNRPLSRRATLGGALGLPFGLAAARAADVPRSGVLKYATLGLDTSDPHRHTGAIGVQQAYVEGLTSIAANGAVEPFLAEAIDISADGRTYTLRLREGVRFHNDDPMTAADVVANLERVKTKIRGGWLTSAMRQAEGFEATDARTVVIRLREPYAPLPSLLSEMWILSPKSPGWDDTITLPIGTGPFTFGEWQPKVRFRAPAFAGYWQAERPYLAAVEFDLRDEADHALALRAGDLHVASVTRDKLRPLLRDPSLSVRPIKDTTWYFTSFNNRSPRAPFDDIRVRQAIAYAIDKRAVMNFVAGQDAIVTNQMVIPGHVYFDQATHDADAHARPDLDRARALLREAGVNPAARRLEVISWQSAYPQVIIQMIKRLGFEVNHVALDDVGAQRRLGQYDWDLALFESGPRADIFLRYVRLMSDGPNPVLWGGIQDPELDALINRAVAEPDEARRKAGYLAAFRRVMEKYYFVVLGHEQSLIVNRAEVEGWEPGFTWSCHWASGGLAGTRLRARA</sequence>
<proteinExistence type="inferred from homology"/>
<feature type="domain" description="Solute-binding protein family 5" evidence="5">
    <location>
        <begin position="73"/>
        <end position="404"/>
    </location>
</feature>
<dbReference type="Proteomes" id="UP001196565">
    <property type="component" value="Unassembled WGS sequence"/>
</dbReference>
<dbReference type="EMBL" id="JAHYBZ010000003">
    <property type="protein sequence ID" value="MBW6398063.1"/>
    <property type="molecule type" value="Genomic_DNA"/>
</dbReference>
<organism evidence="6 7">
    <name type="scientific">Roseomonas alba</name>
    <dbReference type="NCBI Taxonomy" id="2846776"/>
    <lineage>
        <taxon>Bacteria</taxon>
        <taxon>Pseudomonadati</taxon>
        <taxon>Pseudomonadota</taxon>
        <taxon>Alphaproteobacteria</taxon>
        <taxon>Acetobacterales</taxon>
        <taxon>Roseomonadaceae</taxon>
        <taxon>Roseomonas</taxon>
    </lineage>
</organism>
<dbReference type="InterPro" id="IPR030678">
    <property type="entry name" value="Peptide/Ni-bd"/>
</dbReference>
<evidence type="ECO:0000313" key="7">
    <source>
        <dbReference type="Proteomes" id="UP001196565"/>
    </source>
</evidence>
<keyword evidence="3" id="KW-0813">Transport</keyword>
<comment type="similarity">
    <text evidence="2">Belongs to the bacterial solute-binding protein 5 family.</text>
</comment>
<dbReference type="PANTHER" id="PTHR30290:SF9">
    <property type="entry name" value="OLIGOPEPTIDE-BINDING PROTEIN APPA"/>
    <property type="match status" value="1"/>
</dbReference>
<comment type="subcellular location">
    <subcellularLocation>
        <location evidence="1">Periplasm</location>
    </subcellularLocation>
</comment>